<dbReference type="EMBL" id="QWVT01000001">
    <property type="protein sequence ID" value="RID89009.1"/>
    <property type="molecule type" value="Genomic_DNA"/>
</dbReference>
<dbReference type="AlphaFoldDB" id="A0A398BF70"/>
<reference evidence="1 2" key="1">
    <citation type="submission" date="2018-08" db="EMBL/GenBank/DDBJ databases">
        <title>Bacillus jemisoniae sp. nov., Bacillus chryseoplanitiae sp. nov., Bacillus resnikiae sp. nov., and Bacillus frankliniae sp. nov., isolated from Viking spacecraft and associated surfaces.</title>
        <authorList>
            <person name="Seuylemezian A."/>
            <person name="Vaishampayan P."/>
        </authorList>
    </citation>
    <scope>NUCLEOTIDE SEQUENCE [LARGE SCALE GENOMIC DNA]</scope>
    <source>
        <strain evidence="1 2">JJ-247</strain>
    </source>
</reference>
<proteinExistence type="predicted"/>
<dbReference type="OrthoDB" id="2940427at2"/>
<accession>A0A398BF70</accession>
<name>A0A398BF70_9BACI</name>
<gene>
    <name evidence="1" type="ORF">D1970_00465</name>
</gene>
<dbReference type="RefSeq" id="WP_119110921.1">
    <property type="nucleotide sequence ID" value="NZ_CBCSEO010000001.1"/>
</dbReference>
<evidence type="ECO:0000313" key="1">
    <source>
        <dbReference type="EMBL" id="RID89009.1"/>
    </source>
</evidence>
<protein>
    <submittedName>
        <fullName evidence="1">Uncharacterized protein</fullName>
    </submittedName>
</protein>
<organism evidence="1 2">
    <name type="scientific">Mesobacillus zeae</name>
    <dbReference type="NCBI Taxonomy" id="1917180"/>
    <lineage>
        <taxon>Bacteria</taxon>
        <taxon>Bacillati</taxon>
        <taxon>Bacillota</taxon>
        <taxon>Bacilli</taxon>
        <taxon>Bacillales</taxon>
        <taxon>Bacillaceae</taxon>
        <taxon>Mesobacillus</taxon>
    </lineage>
</organism>
<evidence type="ECO:0000313" key="2">
    <source>
        <dbReference type="Proteomes" id="UP000265816"/>
    </source>
</evidence>
<sequence length="113" mass="12820">MGRKSMSPKEFSQIIRRCKAAPGLRYIQPTIHARTYDIVAVIFFTSDEIVELTITNNPDENFVLLDAVNEYLDGLEASVKGLAWGEFGICPYRKVGEERYEAIHGNHEEGDEQ</sequence>
<dbReference type="Proteomes" id="UP000265816">
    <property type="component" value="Unassembled WGS sequence"/>
</dbReference>
<keyword evidence="2" id="KW-1185">Reference proteome</keyword>
<comment type="caution">
    <text evidence="1">The sequence shown here is derived from an EMBL/GenBank/DDBJ whole genome shotgun (WGS) entry which is preliminary data.</text>
</comment>